<evidence type="ECO:0000256" key="6">
    <source>
        <dbReference type="ARBA" id="ARBA00023014"/>
    </source>
</evidence>
<dbReference type="InterPro" id="IPR058240">
    <property type="entry name" value="rSAM_sf"/>
</dbReference>
<comment type="cofactor">
    <cofactor evidence="1">
        <name>[4Fe-4S] cluster</name>
        <dbReference type="ChEBI" id="CHEBI:49883"/>
    </cofactor>
</comment>
<dbReference type="GO" id="GO:0003824">
    <property type="term" value="F:catalytic activity"/>
    <property type="evidence" value="ECO:0007669"/>
    <property type="project" value="InterPro"/>
</dbReference>
<reference evidence="8 9" key="1">
    <citation type="submission" date="2020-02" db="EMBL/GenBank/DDBJ databases">
        <title>Genome sequences of Thiorhodococcus mannitoliphagus and Thiorhodococcus minor, purple sulfur photosynthetic bacteria in the gammaproteobacterial family, Chromatiaceae.</title>
        <authorList>
            <person name="Aviles F.A."/>
            <person name="Meyer T.E."/>
            <person name="Kyndt J.A."/>
        </authorList>
    </citation>
    <scope>NUCLEOTIDE SEQUENCE [LARGE SCALE GENOMIC DNA]</scope>
    <source>
        <strain evidence="8 9">DSM 11518</strain>
    </source>
</reference>
<keyword evidence="2" id="KW-0004">4Fe-4S</keyword>
<evidence type="ECO:0000259" key="7">
    <source>
        <dbReference type="PROSITE" id="PS51918"/>
    </source>
</evidence>
<dbReference type="PANTHER" id="PTHR43787:SF3">
    <property type="entry name" value="ARYLSULFATASE REGULATORY PROTEIN"/>
    <property type="match status" value="1"/>
</dbReference>
<evidence type="ECO:0000313" key="9">
    <source>
        <dbReference type="Proteomes" id="UP000483379"/>
    </source>
</evidence>
<dbReference type="Pfam" id="PF04055">
    <property type="entry name" value="Radical_SAM"/>
    <property type="match status" value="1"/>
</dbReference>
<evidence type="ECO:0000256" key="1">
    <source>
        <dbReference type="ARBA" id="ARBA00001966"/>
    </source>
</evidence>
<keyword evidence="3" id="KW-0949">S-adenosyl-L-methionine</keyword>
<dbReference type="GO" id="GO:0046872">
    <property type="term" value="F:metal ion binding"/>
    <property type="evidence" value="ECO:0007669"/>
    <property type="project" value="UniProtKB-KW"/>
</dbReference>
<dbReference type="SFLD" id="SFLDS00029">
    <property type="entry name" value="Radical_SAM"/>
    <property type="match status" value="1"/>
</dbReference>
<feature type="domain" description="Radical SAM core" evidence="7">
    <location>
        <begin position="91"/>
        <end position="325"/>
    </location>
</feature>
<dbReference type="UniPathway" id="UPA00782"/>
<dbReference type="InterPro" id="IPR013785">
    <property type="entry name" value="Aldolase_TIM"/>
</dbReference>
<name>A0A6M0JTT8_9GAMM</name>
<gene>
    <name evidence="8" type="ORF">G3446_00310</name>
</gene>
<evidence type="ECO:0000256" key="3">
    <source>
        <dbReference type="ARBA" id="ARBA00022691"/>
    </source>
</evidence>
<dbReference type="SUPFAM" id="SSF102114">
    <property type="entry name" value="Radical SAM enzymes"/>
    <property type="match status" value="1"/>
</dbReference>
<keyword evidence="6" id="KW-0411">Iron-sulfur</keyword>
<dbReference type="NCBIfam" id="TIGR04085">
    <property type="entry name" value="rSAM_more_4Fe4S"/>
    <property type="match status" value="1"/>
</dbReference>
<dbReference type="AlphaFoldDB" id="A0A6M0JTT8"/>
<dbReference type="PROSITE" id="PS51918">
    <property type="entry name" value="RADICAL_SAM"/>
    <property type="match status" value="1"/>
</dbReference>
<dbReference type="InterPro" id="IPR023885">
    <property type="entry name" value="4Fe4S-binding_SPASM_dom"/>
</dbReference>
<protein>
    <submittedName>
        <fullName evidence="8">Radical SAM protein</fullName>
    </submittedName>
</protein>
<accession>A0A6M0JTT8</accession>
<proteinExistence type="predicted"/>
<evidence type="ECO:0000256" key="5">
    <source>
        <dbReference type="ARBA" id="ARBA00023004"/>
    </source>
</evidence>
<dbReference type="CDD" id="cd01335">
    <property type="entry name" value="Radical_SAM"/>
    <property type="match status" value="1"/>
</dbReference>
<evidence type="ECO:0000256" key="2">
    <source>
        <dbReference type="ARBA" id="ARBA00022485"/>
    </source>
</evidence>
<dbReference type="EMBL" id="JAAIJQ010000001">
    <property type="protein sequence ID" value="NEV60351.1"/>
    <property type="molecule type" value="Genomic_DNA"/>
</dbReference>
<evidence type="ECO:0000256" key="4">
    <source>
        <dbReference type="ARBA" id="ARBA00022723"/>
    </source>
</evidence>
<dbReference type="Proteomes" id="UP000483379">
    <property type="component" value="Unassembled WGS sequence"/>
</dbReference>
<organism evidence="8 9">
    <name type="scientific">Thiorhodococcus minor</name>
    <dbReference type="NCBI Taxonomy" id="57489"/>
    <lineage>
        <taxon>Bacteria</taxon>
        <taxon>Pseudomonadati</taxon>
        <taxon>Pseudomonadota</taxon>
        <taxon>Gammaproteobacteria</taxon>
        <taxon>Chromatiales</taxon>
        <taxon>Chromatiaceae</taxon>
        <taxon>Thiorhodococcus</taxon>
    </lineage>
</organism>
<keyword evidence="9" id="KW-1185">Reference proteome</keyword>
<dbReference type="SFLD" id="SFLDG01067">
    <property type="entry name" value="SPASM/twitch_domain_containing"/>
    <property type="match status" value="1"/>
</dbReference>
<keyword evidence="5" id="KW-0408">Iron</keyword>
<comment type="caution">
    <text evidence="8">The sequence shown here is derived from an EMBL/GenBank/DDBJ whole genome shotgun (WGS) entry which is preliminary data.</text>
</comment>
<dbReference type="Gene3D" id="3.20.20.70">
    <property type="entry name" value="Aldolase class I"/>
    <property type="match status" value="1"/>
</dbReference>
<sequence>MFASKYNIITKLNRPVSCYSHIILNTLTGSMDALDQPSLRTIEALQAGAPLNREQERIAASLKHRGYFYDNRLDEERKVYLTVGAMKESGFIDKNPVFIILTSYNCNLACPYCFQQKTKPVSSVITPKQIENVFRAITHLARDYERDNVRIDLMGGEPLLPGVHYEQAVKEILARAAVEGFRVHITSNGTFLKDYVSILADNAVHSVQITVDGPPSVQEVRRPTKDRQRTSDMIFAGINEALQKGIRVSARTNLDHTNIEHLPALASFYEENGWLAHGNFLAYVSPVHDHSCIKGFPVDGELGLFEKYLELVNRYPSLDRAFQANNFGAYRYLGCTLSGGESPVPRIYRCEANVNEFVFDSAGNIYPCLESAGSIEHAVGAYEPEFLLQEVKLAEWRRRQVTELPECNDCVVRFVCAGGCMWHAMSQAGGGARSVACEPTEEEIRLFLARRGHELLAPALGGRATEVSGSAPVARRGR</sequence>
<dbReference type="InterPro" id="IPR007197">
    <property type="entry name" value="rSAM"/>
</dbReference>
<evidence type="ECO:0000313" key="8">
    <source>
        <dbReference type="EMBL" id="NEV60351.1"/>
    </source>
</evidence>
<keyword evidence="4" id="KW-0479">Metal-binding</keyword>
<dbReference type="GO" id="GO:0051539">
    <property type="term" value="F:4 iron, 4 sulfur cluster binding"/>
    <property type="evidence" value="ECO:0007669"/>
    <property type="project" value="UniProtKB-KW"/>
</dbReference>
<dbReference type="PANTHER" id="PTHR43787">
    <property type="entry name" value="FEMO COFACTOR BIOSYNTHESIS PROTEIN NIFB-RELATED"/>
    <property type="match status" value="1"/>
</dbReference>
<dbReference type="RefSeq" id="WP_164450393.1">
    <property type="nucleotide sequence ID" value="NZ_JAAIJQ010000001.1"/>
</dbReference>